<proteinExistence type="predicted"/>
<reference evidence="2 3" key="1">
    <citation type="submission" date="2024-03" db="EMBL/GenBank/DDBJ databases">
        <authorList>
            <person name="Gkanogiannis A."/>
            <person name="Becerra Lopez-Lavalle L."/>
        </authorList>
    </citation>
    <scope>NUCLEOTIDE SEQUENCE [LARGE SCALE GENOMIC DNA]</scope>
</reference>
<evidence type="ECO:0000256" key="1">
    <source>
        <dbReference type="SAM" id="Phobius"/>
    </source>
</evidence>
<gene>
    <name evidence="2" type="ORF">CITCOLO1_LOCUS10753</name>
</gene>
<evidence type="ECO:0000313" key="3">
    <source>
        <dbReference type="Proteomes" id="UP001642487"/>
    </source>
</evidence>
<dbReference type="Proteomes" id="UP001642487">
    <property type="component" value="Chromosome 3"/>
</dbReference>
<dbReference type="EMBL" id="OZ021737">
    <property type="protein sequence ID" value="CAK9318781.1"/>
    <property type="molecule type" value="Genomic_DNA"/>
</dbReference>
<protein>
    <submittedName>
        <fullName evidence="2">Uncharacterized protein</fullName>
    </submittedName>
</protein>
<keyword evidence="3" id="KW-1185">Reference proteome</keyword>
<keyword evidence="1" id="KW-0812">Transmembrane</keyword>
<organism evidence="2 3">
    <name type="scientific">Citrullus colocynthis</name>
    <name type="common">colocynth</name>
    <dbReference type="NCBI Taxonomy" id="252529"/>
    <lineage>
        <taxon>Eukaryota</taxon>
        <taxon>Viridiplantae</taxon>
        <taxon>Streptophyta</taxon>
        <taxon>Embryophyta</taxon>
        <taxon>Tracheophyta</taxon>
        <taxon>Spermatophyta</taxon>
        <taxon>Magnoliopsida</taxon>
        <taxon>eudicotyledons</taxon>
        <taxon>Gunneridae</taxon>
        <taxon>Pentapetalae</taxon>
        <taxon>rosids</taxon>
        <taxon>fabids</taxon>
        <taxon>Cucurbitales</taxon>
        <taxon>Cucurbitaceae</taxon>
        <taxon>Benincaseae</taxon>
        <taxon>Citrullus</taxon>
    </lineage>
</organism>
<keyword evidence="1" id="KW-0472">Membrane</keyword>
<feature type="transmembrane region" description="Helical" evidence="1">
    <location>
        <begin position="57"/>
        <end position="79"/>
    </location>
</feature>
<keyword evidence="1" id="KW-1133">Transmembrane helix</keyword>
<name>A0ABP0YEG9_9ROSI</name>
<accession>A0ABP0YEG9</accession>
<evidence type="ECO:0000313" key="2">
    <source>
        <dbReference type="EMBL" id="CAK9318781.1"/>
    </source>
</evidence>
<sequence>MFLTVYRIALLLRRLAEKLKDWMINMLLHLAVSGDASQLVELLTVQMKHCVMQTLGIFHILIMNSIASLLYLFCLWFIAPDIKIL</sequence>